<reference evidence="2" key="1">
    <citation type="submission" date="2016-11" db="UniProtKB">
        <authorList>
            <consortium name="WormBaseParasite"/>
        </authorList>
    </citation>
    <scope>IDENTIFICATION</scope>
</reference>
<sequence length="75" mass="9022">NHTFDHCKSEFQRILQTDRFDWLNNDDDFEEGLERRTFEATVFMYEVPVKVTILVAQSQWLDPNMDLLEKICEPI</sequence>
<protein>
    <submittedName>
        <fullName evidence="2">RNA-directed RNA polymerase</fullName>
    </submittedName>
</protein>
<dbReference type="WBParaSite" id="BXY_1206100.1">
    <property type="protein sequence ID" value="BXY_1206100.1"/>
    <property type="gene ID" value="BXY_1206100"/>
</dbReference>
<organism evidence="1 2">
    <name type="scientific">Bursaphelenchus xylophilus</name>
    <name type="common">Pinewood nematode worm</name>
    <name type="synonym">Aphelenchoides xylophilus</name>
    <dbReference type="NCBI Taxonomy" id="6326"/>
    <lineage>
        <taxon>Eukaryota</taxon>
        <taxon>Metazoa</taxon>
        <taxon>Ecdysozoa</taxon>
        <taxon>Nematoda</taxon>
        <taxon>Chromadorea</taxon>
        <taxon>Rhabditida</taxon>
        <taxon>Tylenchina</taxon>
        <taxon>Tylenchomorpha</taxon>
        <taxon>Aphelenchoidea</taxon>
        <taxon>Aphelenchoididae</taxon>
        <taxon>Bursaphelenchus</taxon>
    </lineage>
</organism>
<evidence type="ECO:0000313" key="2">
    <source>
        <dbReference type="WBParaSite" id="BXY_1206100.1"/>
    </source>
</evidence>
<name>A0A1I7SG97_BURXY</name>
<dbReference type="AlphaFoldDB" id="A0A1I7SG97"/>
<accession>A0A1I7SG97</accession>
<dbReference type="Proteomes" id="UP000095284">
    <property type="component" value="Unplaced"/>
</dbReference>
<evidence type="ECO:0000313" key="1">
    <source>
        <dbReference type="Proteomes" id="UP000095284"/>
    </source>
</evidence>
<proteinExistence type="predicted"/>